<feature type="domain" description="Thioredoxin" evidence="2">
    <location>
        <begin position="54"/>
        <end position="190"/>
    </location>
</feature>
<proteinExistence type="predicted"/>
<dbReference type="InterPro" id="IPR050553">
    <property type="entry name" value="Thioredoxin_ResA/DsbE_sf"/>
</dbReference>
<dbReference type="KEGG" id="mul:MUL_4133"/>
<dbReference type="eggNOG" id="COG0526">
    <property type="taxonomic scope" value="Bacteria"/>
</dbReference>
<dbReference type="InterPro" id="IPR013766">
    <property type="entry name" value="Thioredoxin_domain"/>
</dbReference>
<dbReference type="PROSITE" id="PS51352">
    <property type="entry name" value="THIOREDOXIN_2"/>
    <property type="match status" value="1"/>
</dbReference>
<dbReference type="PROSITE" id="PS51257">
    <property type="entry name" value="PROKAR_LIPOPROTEIN"/>
    <property type="match status" value="1"/>
</dbReference>
<dbReference type="RefSeq" id="WP_011741778.1">
    <property type="nucleotide sequence ID" value="NC_008611.1"/>
</dbReference>
<dbReference type="Pfam" id="PF00578">
    <property type="entry name" value="AhpC-TSA"/>
    <property type="match status" value="1"/>
</dbReference>
<keyword evidence="1" id="KW-0732">Signal</keyword>
<organism evidence="3 4">
    <name type="scientific">Mycobacterium ulcerans (strain Agy99)</name>
    <dbReference type="NCBI Taxonomy" id="362242"/>
    <lineage>
        <taxon>Bacteria</taxon>
        <taxon>Bacillati</taxon>
        <taxon>Actinomycetota</taxon>
        <taxon>Actinomycetes</taxon>
        <taxon>Mycobacteriales</taxon>
        <taxon>Mycobacteriaceae</taxon>
        <taxon>Mycobacterium</taxon>
        <taxon>Mycobacterium ulcerans group</taxon>
    </lineage>
</organism>
<evidence type="ECO:0000259" key="2">
    <source>
        <dbReference type="PROSITE" id="PS51352"/>
    </source>
</evidence>
<dbReference type="GO" id="GO:0016209">
    <property type="term" value="F:antioxidant activity"/>
    <property type="evidence" value="ECO:0007669"/>
    <property type="project" value="InterPro"/>
</dbReference>
<reference evidence="3 4" key="1">
    <citation type="journal article" date="2007" name="Genome Res.">
        <title>Reductive evolution and niche adaptation inferred from the genome of Mycobacterium ulcerans, the causative agent of Buruli ulcer.</title>
        <authorList>
            <person name="Stinear T.P."/>
            <person name="Seemann T."/>
            <person name="Pidot S."/>
            <person name="Frigui W."/>
            <person name="Reysset G."/>
            <person name="Garnier T."/>
            <person name="Meurice G."/>
            <person name="Simon D."/>
            <person name="Bouchier C."/>
            <person name="Ma L."/>
            <person name="Tichit M."/>
            <person name="Porter J.L."/>
            <person name="Ryan J."/>
            <person name="Johnson P.D."/>
            <person name="Davies J.K."/>
            <person name="Jenkin G.A."/>
            <person name="Small P.L."/>
            <person name="Jones L.M."/>
            <person name="Tekaia F."/>
            <person name="Laval F."/>
            <person name="Daffe M."/>
            <person name="Parkhill J."/>
            <person name="Cole S.T."/>
        </authorList>
    </citation>
    <scope>NUCLEOTIDE SEQUENCE [LARGE SCALE GENOMIC DNA]</scope>
    <source>
        <strain evidence="3 4">Agy99</strain>
    </source>
</reference>
<sequence>MPRRLIASLAGIAAALTIAACGSSGTASPAGGSSGTASPAGAPASSSNAVANRAAHVPAQLQFTTKTIDGKPFSGESLAGKATVLWFSTPWCPKCQQEAPIVAKAAAANPEATFVGVAAREEASAMQAFVDKYQLGDVTQLADSDGQVWSNFGVTQQPAWAFISANGEVEVVKGVLSEAQLTERVNGFTGK</sequence>
<dbReference type="SUPFAM" id="SSF52833">
    <property type="entry name" value="Thioredoxin-like"/>
    <property type="match status" value="1"/>
</dbReference>
<protein>
    <submittedName>
        <fullName evidence="3">Conserved lipoprotein DsbF</fullName>
    </submittedName>
</protein>
<accession>A0PV05</accession>
<dbReference type="InterPro" id="IPR000866">
    <property type="entry name" value="AhpC/TSA"/>
</dbReference>
<evidence type="ECO:0000313" key="4">
    <source>
        <dbReference type="Proteomes" id="UP000000765"/>
    </source>
</evidence>
<dbReference type="AlphaFoldDB" id="A0PV05"/>
<name>A0PV05_MYCUA</name>
<dbReference type="Gene3D" id="3.40.30.10">
    <property type="entry name" value="Glutaredoxin"/>
    <property type="match status" value="1"/>
</dbReference>
<dbReference type="EMBL" id="CP000325">
    <property type="protein sequence ID" value="ABL06174.1"/>
    <property type="molecule type" value="Genomic_DNA"/>
</dbReference>
<dbReference type="InterPro" id="IPR036249">
    <property type="entry name" value="Thioredoxin-like_sf"/>
</dbReference>
<feature type="chain" id="PRO_5039645819" evidence="1">
    <location>
        <begin position="30"/>
        <end position="191"/>
    </location>
</feature>
<dbReference type="PANTHER" id="PTHR42852">
    <property type="entry name" value="THIOL:DISULFIDE INTERCHANGE PROTEIN DSBE"/>
    <property type="match status" value="1"/>
</dbReference>
<dbReference type="HOGENOM" id="CLU_042529_13_0_11"/>
<evidence type="ECO:0000256" key="1">
    <source>
        <dbReference type="SAM" id="SignalP"/>
    </source>
</evidence>
<keyword evidence="3" id="KW-0449">Lipoprotein</keyword>
<evidence type="ECO:0000313" key="3">
    <source>
        <dbReference type="EMBL" id="ABL06174.1"/>
    </source>
</evidence>
<feature type="signal peptide" evidence="1">
    <location>
        <begin position="1"/>
        <end position="29"/>
    </location>
</feature>
<dbReference type="PANTHER" id="PTHR42852:SF17">
    <property type="entry name" value="THIOREDOXIN-LIKE PROTEIN HI_1115"/>
    <property type="match status" value="1"/>
</dbReference>
<dbReference type="GO" id="GO:0016491">
    <property type="term" value="F:oxidoreductase activity"/>
    <property type="evidence" value="ECO:0007669"/>
    <property type="project" value="InterPro"/>
</dbReference>
<gene>
    <name evidence="3" type="primary">dsbF</name>
    <name evidence="3" type="ordered locus">MUL_4133</name>
</gene>
<dbReference type="Proteomes" id="UP000000765">
    <property type="component" value="Chromosome"/>
</dbReference>